<dbReference type="OrthoDB" id="7594009at2"/>
<dbReference type="PATRIC" id="fig|1331060.3.peg.1082"/>
<dbReference type="eggNOG" id="ENOG503105P">
    <property type="taxonomic scope" value="Bacteria"/>
</dbReference>
<proteinExistence type="predicted"/>
<dbReference type="EMBL" id="ATDP01000073">
    <property type="protein sequence ID" value="EQB16949.1"/>
    <property type="molecule type" value="Genomic_DNA"/>
</dbReference>
<reference evidence="2 3" key="1">
    <citation type="journal article" date="2013" name="Genome Announc.">
        <title>Draft Genome Sequence of Sphingobium lactosutens Strain DS20T, Isolated from a Hexachlorocyclohexane Dumpsite.</title>
        <authorList>
            <person name="Kumar R."/>
            <person name="Dwivedi V."/>
            <person name="Negi V."/>
            <person name="Khurana J.P."/>
            <person name="Lal R."/>
        </authorList>
    </citation>
    <scope>NUCLEOTIDE SEQUENCE [LARGE SCALE GENOMIC DNA]</scope>
    <source>
        <strain evidence="2 3">DS20</strain>
    </source>
</reference>
<keyword evidence="3" id="KW-1185">Reference proteome</keyword>
<gene>
    <name evidence="2" type="ORF">RLDS_05805</name>
</gene>
<evidence type="ECO:0000313" key="2">
    <source>
        <dbReference type="EMBL" id="EQB16949.1"/>
    </source>
</evidence>
<dbReference type="RefSeq" id="WP_021224996.1">
    <property type="nucleotide sequence ID" value="NZ_ATDP01000073.1"/>
</dbReference>
<accession>T0J4R2</accession>
<protein>
    <submittedName>
        <fullName evidence="2">Uncharacterized protein</fullName>
    </submittedName>
</protein>
<feature type="region of interest" description="Disordered" evidence="1">
    <location>
        <begin position="1"/>
        <end position="54"/>
    </location>
</feature>
<sequence length="168" mass="18985">MSDRNPNGWEPKNMGNWQAMFEQPRRDGQPPGQSAPPPPAQDDAPGEDDRAPDFTDYRPWIVQRVRSRPALMLELRRYEPRSGLWQGWAMPYHGLYAVEYVGARMLSLDFGARQFVIEGRGLDALARHIQQGTVETVLEYAPQVWAAQPVGAMVAAIKEVRAQDATLR</sequence>
<organism evidence="2 3">
    <name type="scientific">Sphingobium lactosutens DS20</name>
    <dbReference type="NCBI Taxonomy" id="1331060"/>
    <lineage>
        <taxon>Bacteria</taxon>
        <taxon>Pseudomonadati</taxon>
        <taxon>Pseudomonadota</taxon>
        <taxon>Alphaproteobacteria</taxon>
        <taxon>Sphingomonadales</taxon>
        <taxon>Sphingomonadaceae</taxon>
        <taxon>Sphingobium</taxon>
    </lineage>
</organism>
<name>T0J4R2_9SPHN</name>
<evidence type="ECO:0000313" key="3">
    <source>
        <dbReference type="Proteomes" id="UP000015531"/>
    </source>
</evidence>
<dbReference type="Proteomes" id="UP000015531">
    <property type="component" value="Unassembled WGS sequence"/>
</dbReference>
<evidence type="ECO:0000256" key="1">
    <source>
        <dbReference type="SAM" id="MobiDB-lite"/>
    </source>
</evidence>
<comment type="caution">
    <text evidence="2">The sequence shown here is derived from an EMBL/GenBank/DDBJ whole genome shotgun (WGS) entry which is preliminary data.</text>
</comment>
<dbReference type="AlphaFoldDB" id="T0J4R2"/>